<dbReference type="EMBL" id="KV878688">
    <property type="protein sequence ID" value="OJJ69464.1"/>
    <property type="molecule type" value="Genomic_DNA"/>
</dbReference>
<feature type="compositionally biased region" description="Low complexity" evidence="1">
    <location>
        <begin position="72"/>
        <end position="87"/>
    </location>
</feature>
<keyword evidence="3" id="KW-1185">Reference proteome</keyword>
<evidence type="ECO:0000256" key="1">
    <source>
        <dbReference type="SAM" id="MobiDB-lite"/>
    </source>
</evidence>
<evidence type="ECO:0000313" key="2">
    <source>
        <dbReference type="EMBL" id="OJJ69464.1"/>
    </source>
</evidence>
<reference evidence="3" key="1">
    <citation type="journal article" date="2017" name="Genome Biol.">
        <title>Comparative genomics reveals high biological diversity and specific adaptations in the industrially and medically important fungal genus Aspergillus.</title>
        <authorList>
            <person name="de Vries R.P."/>
            <person name="Riley R."/>
            <person name="Wiebenga A."/>
            <person name="Aguilar-Osorio G."/>
            <person name="Amillis S."/>
            <person name="Uchima C.A."/>
            <person name="Anderluh G."/>
            <person name="Asadollahi M."/>
            <person name="Askin M."/>
            <person name="Barry K."/>
            <person name="Battaglia E."/>
            <person name="Bayram O."/>
            <person name="Benocci T."/>
            <person name="Braus-Stromeyer S.A."/>
            <person name="Caldana C."/>
            <person name="Canovas D."/>
            <person name="Cerqueira G.C."/>
            <person name="Chen F."/>
            <person name="Chen W."/>
            <person name="Choi C."/>
            <person name="Clum A."/>
            <person name="Dos Santos R.A."/>
            <person name="Damasio A.R."/>
            <person name="Diallinas G."/>
            <person name="Emri T."/>
            <person name="Fekete E."/>
            <person name="Flipphi M."/>
            <person name="Freyberg S."/>
            <person name="Gallo A."/>
            <person name="Gournas C."/>
            <person name="Habgood R."/>
            <person name="Hainaut M."/>
            <person name="Harispe M.L."/>
            <person name="Henrissat B."/>
            <person name="Hilden K.S."/>
            <person name="Hope R."/>
            <person name="Hossain A."/>
            <person name="Karabika E."/>
            <person name="Karaffa L."/>
            <person name="Karanyi Z."/>
            <person name="Krasevec N."/>
            <person name="Kuo A."/>
            <person name="Kusch H."/>
            <person name="LaButti K."/>
            <person name="Lagendijk E.L."/>
            <person name="Lapidus A."/>
            <person name="Levasseur A."/>
            <person name="Lindquist E."/>
            <person name="Lipzen A."/>
            <person name="Logrieco A.F."/>
            <person name="MacCabe A."/>
            <person name="Maekelae M.R."/>
            <person name="Malavazi I."/>
            <person name="Melin P."/>
            <person name="Meyer V."/>
            <person name="Mielnichuk N."/>
            <person name="Miskei M."/>
            <person name="Molnar A.P."/>
            <person name="Mule G."/>
            <person name="Ngan C.Y."/>
            <person name="Orejas M."/>
            <person name="Orosz E."/>
            <person name="Ouedraogo J.P."/>
            <person name="Overkamp K.M."/>
            <person name="Park H.-S."/>
            <person name="Perrone G."/>
            <person name="Piumi F."/>
            <person name="Punt P.J."/>
            <person name="Ram A.F."/>
            <person name="Ramon A."/>
            <person name="Rauscher S."/>
            <person name="Record E."/>
            <person name="Riano-Pachon D.M."/>
            <person name="Robert V."/>
            <person name="Roehrig J."/>
            <person name="Ruller R."/>
            <person name="Salamov A."/>
            <person name="Salih N.S."/>
            <person name="Samson R.A."/>
            <person name="Sandor E."/>
            <person name="Sanguinetti M."/>
            <person name="Schuetze T."/>
            <person name="Sepcic K."/>
            <person name="Shelest E."/>
            <person name="Sherlock G."/>
            <person name="Sophianopoulou V."/>
            <person name="Squina F.M."/>
            <person name="Sun H."/>
            <person name="Susca A."/>
            <person name="Todd R.B."/>
            <person name="Tsang A."/>
            <person name="Unkles S.E."/>
            <person name="van de Wiele N."/>
            <person name="van Rossen-Uffink D."/>
            <person name="Oliveira J.V."/>
            <person name="Vesth T.C."/>
            <person name="Visser J."/>
            <person name="Yu J.-H."/>
            <person name="Zhou M."/>
            <person name="Andersen M.R."/>
            <person name="Archer D.B."/>
            <person name="Baker S.E."/>
            <person name="Benoit I."/>
            <person name="Brakhage A.A."/>
            <person name="Braus G.H."/>
            <person name="Fischer R."/>
            <person name="Frisvad J.C."/>
            <person name="Goldman G.H."/>
            <person name="Houbraken J."/>
            <person name="Oakley B."/>
            <person name="Pocsi I."/>
            <person name="Scazzocchio C."/>
            <person name="Seiboth B."/>
            <person name="vanKuyk P.A."/>
            <person name="Wortman J."/>
            <person name="Dyer P.S."/>
            <person name="Grigoriev I.V."/>
        </authorList>
    </citation>
    <scope>NUCLEOTIDE SEQUENCE [LARGE SCALE GENOMIC DNA]</scope>
    <source>
        <strain evidence="3">CBS 101740 / IMI 381727 / IBT 21946</strain>
    </source>
</reference>
<protein>
    <submittedName>
        <fullName evidence="2">Uncharacterized protein</fullName>
    </submittedName>
</protein>
<proteinExistence type="predicted"/>
<dbReference type="VEuPathDB" id="FungiDB:ASPBRDRAFT_45802"/>
<gene>
    <name evidence="2" type="ORF">ASPBRDRAFT_45802</name>
</gene>
<sequence>MVTGRKCGGTGSTKAEDTEDTSRQHGKPAIGTFQRCKARSIALTGKKGDDENGVERESLMHGLDGVNSNNNTTGGRATPTITTATTPVVDNNNQS</sequence>
<feature type="compositionally biased region" description="Gly residues" evidence="1">
    <location>
        <begin position="1"/>
        <end position="11"/>
    </location>
</feature>
<dbReference type="RefSeq" id="XP_067476713.1">
    <property type="nucleotide sequence ID" value="XM_067625493.1"/>
</dbReference>
<dbReference type="AlphaFoldDB" id="A0A1L9UCQ7"/>
<feature type="compositionally biased region" description="Basic and acidic residues" evidence="1">
    <location>
        <begin position="14"/>
        <end position="23"/>
    </location>
</feature>
<accession>A0A1L9UCQ7</accession>
<feature type="region of interest" description="Disordered" evidence="1">
    <location>
        <begin position="61"/>
        <end position="95"/>
    </location>
</feature>
<dbReference type="GeneID" id="93577981"/>
<name>A0A1L9UCQ7_ASPBC</name>
<evidence type="ECO:0000313" key="3">
    <source>
        <dbReference type="Proteomes" id="UP000184499"/>
    </source>
</evidence>
<organism evidence="2 3">
    <name type="scientific">Aspergillus brasiliensis (strain CBS 101740 / IMI 381727 / IBT 21946)</name>
    <dbReference type="NCBI Taxonomy" id="767769"/>
    <lineage>
        <taxon>Eukaryota</taxon>
        <taxon>Fungi</taxon>
        <taxon>Dikarya</taxon>
        <taxon>Ascomycota</taxon>
        <taxon>Pezizomycotina</taxon>
        <taxon>Eurotiomycetes</taxon>
        <taxon>Eurotiomycetidae</taxon>
        <taxon>Eurotiales</taxon>
        <taxon>Aspergillaceae</taxon>
        <taxon>Aspergillus</taxon>
        <taxon>Aspergillus subgen. Circumdati</taxon>
    </lineage>
</organism>
<dbReference type="Proteomes" id="UP000184499">
    <property type="component" value="Unassembled WGS sequence"/>
</dbReference>
<feature type="region of interest" description="Disordered" evidence="1">
    <location>
        <begin position="1"/>
        <end position="33"/>
    </location>
</feature>